<gene>
    <name evidence="3" type="ORF">MT2528_0679</name>
</gene>
<sequence>MKPKLTILAISLALAGCNGSGDANTDTDTSAPTYSVSGTISAQNIALDGKVCSDLNQNFTCDSSEPVVQANKNGEFTITHTSKDILNRPLLASLDSEQKLLSASASEPKYYLIAPGLKKTSGNVINGVSSLVAGLMADGMTDVGALAYLEQQISKQGVDIKGSLIDHLDDSSLAVLDQNIVLLMKQVNDKKRMNFVALMSSRLQYDASNLLSDVLTDQQSTALILTLEKVAANKIGLNDTGATLYYSDTDETQSSTSPQKDYPGQDADFGFDKVDRDNNSGKGFKFVKLDAKGVELSDDADEWVCITDKRSGLIWESKKDSDSSIQDKDRLFAVEIPGQVTPYVEDLAEATCQTSGDKICSTQDYAEYLNKIQLCGKSDWRLPMGYEFYNLIDFGETKVNEDNSIYGLAVKYFPNQSKGGSDTSAGSIWTQTVSYPNTDAQNIKGAISIRTIGTLGNSRGEASFLEIYTDRVDPDNPDNPYISYSYLFPARLVSTGGK</sequence>
<dbReference type="EMBL" id="FPLJ01000020">
    <property type="protein sequence ID" value="SGY84634.1"/>
    <property type="molecule type" value="Genomic_DNA"/>
</dbReference>
<evidence type="ECO:0000259" key="2">
    <source>
        <dbReference type="Pfam" id="PF07603"/>
    </source>
</evidence>
<keyword evidence="4" id="KW-1185">Reference proteome</keyword>
<proteinExistence type="predicted"/>
<protein>
    <recommendedName>
        <fullName evidence="2">Lcl C-terminal domain-containing protein</fullName>
    </recommendedName>
</protein>
<dbReference type="GeneID" id="61294403"/>
<dbReference type="Proteomes" id="UP000182660">
    <property type="component" value="Unassembled WGS sequence"/>
</dbReference>
<accession>A0ABY1HBP4</accession>
<organism evidence="3 4">
    <name type="scientific">Moritella viscosa</name>
    <dbReference type="NCBI Taxonomy" id="80854"/>
    <lineage>
        <taxon>Bacteria</taxon>
        <taxon>Pseudomonadati</taxon>
        <taxon>Pseudomonadota</taxon>
        <taxon>Gammaproteobacteria</taxon>
        <taxon>Alteromonadales</taxon>
        <taxon>Moritellaceae</taxon>
        <taxon>Moritella</taxon>
    </lineage>
</organism>
<dbReference type="InterPro" id="IPR011460">
    <property type="entry name" value="Lcl_C"/>
</dbReference>
<evidence type="ECO:0000313" key="4">
    <source>
        <dbReference type="Proteomes" id="UP000182660"/>
    </source>
</evidence>
<name>A0ABY1HBP4_9GAMM</name>
<dbReference type="RefSeq" id="WP_075471073.1">
    <property type="nucleotide sequence ID" value="NZ_CAWQZC010000100.1"/>
</dbReference>
<feature type="chain" id="PRO_5046131433" description="Lcl C-terminal domain-containing protein" evidence="1">
    <location>
        <begin position="24"/>
        <end position="498"/>
    </location>
</feature>
<keyword evidence="1" id="KW-0732">Signal</keyword>
<evidence type="ECO:0000313" key="3">
    <source>
        <dbReference type="EMBL" id="SGY84634.1"/>
    </source>
</evidence>
<feature type="domain" description="Lcl C-terminal" evidence="2">
    <location>
        <begin position="305"/>
        <end position="438"/>
    </location>
</feature>
<feature type="signal peptide" evidence="1">
    <location>
        <begin position="1"/>
        <end position="23"/>
    </location>
</feature>
<dbReference type="Pfam" id="PF07603">
    <property type="entry name" value="Lcl_C"/>
    <property type="match status" value="1"/>
</dbReference>
<comment type="caution">
    <text evidence="3">The sequence shown here is derived from an EMBL/GenBank/DDBJ whole genome shotgun (WGS) entry which is preliminary data.</text>
</comment>
<reference evidence="3 4" key="1">
    <citation type="submission" date="2016-11" db="EMBL/GenBank/DDBJ databases">
        <authorList>
            <person name="Klemetsen T."/>
        </authorList>
    </citation>
    <scope>NUCLEOTIDE SEQUENCE [LARGE SCALE GENOMIC DNA]</scope>
    <source>
        <strain evidence="3">MT 2528</strain>
    </source>
</reference>
<evidence type="ECO:0000256" key="1">
    <source>
        <dbReference type="SAM" id="SignalP"/>
    </source>
</evidence>
<dbReference type="PROSITE" id="PS51257">
    <property type="entry name" value="PROKAR_LIPOPROTEIN"/>
    <property type="match status" value="1"/>
</dbReference>